<reference evidence="2" key="1">
    <citation type="submission" date="2017-09" db="EMBL/GenBank/DDBJ databases">
        <title>Metaegenomics of thermophilic ammonia-oxidizing enrichment culture.</title>
        <authorList>
            <person name="Kato S."/>
            <person name="Suzuki K."/>
        </authorList>
    </citation>
    <scope>NUCLEOTIDE SEQUENCE [LARGE SCALE GENOMIC DNA]</scope>
</reference>
<dbReference type="EMBL" id="BEHT01000001">
    <property type="protein sequence ID" value="GBC97634.1"/>
    <property type="molecule type" value="Genomic_DNA"/>
</dbReference>
<gene>
    <name evidence="1" type="ORF">HRbin17_00122</name>
</gene>
<sequence>MTNGSAGQQTGEIVGGILMCLTVEGRAGAVHLAEKFRQNRLNLPLTSPCPPGIIALPRDVVAENQEDHKILRFNWHRHETGAAKKSLPFVADAQAFPYLGGEPMMARRWLFR</sequence>
<evidence type="ECO:0000313" key="2">
    <source>
        <dbReference type="Proteomes" id="UP000236173"/>
    </source>
</evidence>
<dbReference type="Proteomes" id="UP000236173">
    <property type="component" value="Unassembled WGS sequence"/>
</dbReference>
<name>A0A2H5X905_9BACT</name>
<dbReference type="AlphaFoldDB" id="A0A2H5X905"/>
<proteinExistence type="predicted"/>
<evidence type="ECO:0000313" key="1">
    <source>
        <dbReference type="EMBL" id="GBC97634.1"/>
    </source>
</evidence>
<accession>A0A2H5X905</accession>
<organism evidence="1 2">
    <name type="scientific">Candidatus Fervidibacter japonicus</name>
    <dbReference type="NCBI Taxonomy" id="2035412"/>
    <lineage>
        <taxon>Bacteria</taxon>
        <taxon>Candidatus Fervidibacterota</taxon>
        <taxon>Candidatus Fervidibacter</taxon>
    </lineage>
</organism>
<comment type="caution">
    <text evidence="1">The sequence shown here is derived from an EMBL/GenBank/DDBJ whole genome shotgun (WGS) entry which is preliminary data.</text>
</comment>
<protein>
    <submittedName>
        <fullName evidence="1">Uncharacterized protein</fullName>
    </submittedName>
</protein>